<dbReference type="PROSITE" id="PS51450">
    <property type="entry name" value="LRR"/>
    <property type="match status" value="4"/>
</dbReference>
<dbReference type="SMART" id="SM00365">
    <property type="entry name" value="LRR_SD22"/>
    <property type="match status" value="5"/>
</dbReference>
<dbReference type="EMBL" id="JAEPRA010000003">
    <property type="protein sequence ID" value="KAG2187255.1"/>
    <property type="molecule type" value="Genomic_DNA"/>
</dbReference>
<dbReference type="SMART" id="SM00369">
    <property type="entry name" value="LRR_TYP"/>
    <property type="match status" value="12"/>
</dbReference>
<keyword evidence="5" id="KW-1185">Reference proteome</keyword>
<evidence type="ECO:0000313" key="4">
    <source>
        <dbReference type="EMBL" id="KAG2187255.1"/>
    </source>
</evidence>
<dbReference type="InterPro" id="IPR050216">
    <property type="entry name" value="LRR_domain-containing"/>
</dbReference>
<dbReference type="Gene3D" id="3.80.10.10">
    <property type="entry name" value="Ribonuclease Inhibitor"/>
    <property type="match status" value="4"/>
</dbReference>
<dbReference type="OrthoDB" id="660555at2759"/>
<evidence type="ECO:0000256" key="1">
    <source>
        <dbReference type="ARBA" id="ARBA00022614"/>
    </source>
</evidence>
<dbReference type="SMART" id="SM00364">
    <property type="entry name" value="LRR_BAC"/>
    <property type="match status" value="6"/>
</dbReference>
<keyword evidence="1" id="KW-0433">Leucine-rich repeat</keyword>
<name>A0A8H7Q822_9FUNG</name>
<protein>
    <recommendedName>
        <fullName evidence="6">Leucine-rich repeat-containing protein 40</fullName>
    </recommendedName>
</protein>
<keyword evidence="2" id="KW-0677">Repeat</keyword>
<dbReference type="GO" id="GO:0005737">
    <property type="term" value="C:cytoplasm"/>
    <property type="evidence" value="ECO:0007669"/>
    <property type="project" value="TreeGrafter"/>
</dbReference>
<dbReference type="SUPFAM" id="SSF52058">
    <property type="entry name" value="L domain-like"/>
    <property type="match status" value="2"/>
</dbReference>
<dbReference type="AlphaFoldDB" id="A0A8H7Q822"/>
<reference evidence="4" key="1">
    <citation type="submission" date="2020-12" db="EMBL/GenBank/DDBJ databases">
        <title>Metabolic potential, ecology and presence of endohyphal bacteria is reflected in genomic diversity of Mucoromycotina.</title>
        <authorList>
            <person name="Muszewska A."/>
            <person name="Okrasinska A."/>
            <person name="Steczkiewicz K."/>
            <person name="Drgas O."/>
            <person name="Orlowska M."/>
            <person name="Perlinska-Lenart U."/>
            <person name="Aleksandrzak-Piekarczyk T."/>
            <person name="Szatraj K."/>
            <person name="Zielenkiewicz U."/>
            <person name="Pilsyk S."/>
            <person name="Malc E."/>
            <person name="Mieczkowski P."/>
            <person name="Kruszewska J.S."/>
            <person name="Biernat P."/>
            <person name="Pawlowska J."/>
        </authorList>
    </citation>
    <scope>NUCLEOTIDE SEQUENCE</scope>
    <source>
        <strain evidence="4">WA0000051536</strain>
    </source>
</reference>
<evidence type="ECO:0008006" key="6">
    <source>
        <dbReference type="Google" id="ProtNLM"/>
    </source>
</evidence>
<feature type="compositionally biased region" description="Polar residues" evidence="3">
    <location>
        <begin position="10"/>
        <end position="20"/>
    </location>
</feature>
<evidence type="ECO:0000256" key="2">
    <source>
        <dbReference type="ARBA" id="ARBA00022737"/>
    </source>
</evidence>
<feature type="compositionally biased region" description="Low complexity" evidence="3">
    <location>
        <begin position="21"/>
        <end position="36"/>
    </location>
</feature>
<sequence length="690" mass="76262">MTIPSRGHPRSTSSVANQSDNASTSNSSSRAARSTSGTKPSSGVKDFMAQQRAKIKAQQEQDKLKASKRPQKVPMPFKGAPSYSWDDTLDRGEAFGHTPPSTSKIETLIKQAKSSGKLNISNRNLNEIPDAVWNMYHVDPNAITIDLSGGSDAWSDLEELNRFIAADNQLNNISERIGEEFLALRHVDLHNNRLTSLPNTFGNLKNITYVNLSINGFEAIPDQLYSLEKLKELNLAGNKIQSFGPNIAKWTSLDTLNVNDNLLTRLPQEMESLVSLRRLLANGNKLSDLPKGMLSKFGNILEDLELANNSLQKLIINGKLNLKRIDLHHNKLQVLSFGDDASLENLYELLLSRNRLNHLDNVEVTAVNLSIIDISSNVFEDIPSSILQLQNLKRLDFSNNQLKSIPAGLGAMPNLQVISWEGNPLRSAPRNMSGSMEVLKSLRDSLKAGGDSVLETNTKLRNIQLDDSAADASSIMASKKLTPTADPQNVKNKTLDLTKQQLQELSAEMVESVDFAVAHVRLDQNLLSEFPSSLSHFSSTLVTLSLHRNKLTKFELSFQLPALKELNLSNNQIQTFTSTQDNLAPLLSNLNLSCNRLKEVPARLTEYLPGLTNLSVNTNKITTIDPDSFPGIRVLDLGNNDIAQVPPLLGKVTSIKELNLDGNCFRVPRRATLIAGTESIMEFLRNRIVE</sequence>
<dbReference type="InterPro" id="IPR001611">
    <property type="entry name" value="Leu-rich_rpt"/>
</dbReference>
<gene>
    <name evidence="4" type="ORF">INT44_004940</name>
</gene>
<dbReference type="Proteomes" id="UP000612746">
    <property type="component" value="Unassembled WGS sequence"/>
</dbReference>
<comment type="caution">
    <text evidence="4">The sequence shown here is derived from an EMBL/GenBank/DDBJ whole genome shotgun (WGS) entry which is preliminary data.</text>
</comment>
<evidence type="ECO:0000313" key="5">
    <source>
        <dbReference type="Proteomes" id="UP000612746"/>
    </source>
</evidence>
<organism evidence="4 5">
    <name type="scientific">Umbelopsis vinacea</name>
    <dbReference type="NCBI Taxonomy" id="44442"/>
    <lineage>
        <taxon>Eukaryota</taxon>
        <taxon>Fungi</taxon>
        <taxon>Fungi incertae sedis</taxon>
        <taxon>Mucoromycota</taxon>
        <taxon>Mucoromycotina</taxon>
        <taxon>Umbelopsidomycetes</taxon>
        <taxon>Umbelopsidales</taxon>
        <taxon>Umbelopsidaceae</taxon>
        <taxon>Umbelopsis</taxon>
    </lineage>
</organism>
<dbReference type="Pfam" id="PF00560">
    <property type="entry name" value="LRR_1"/>
    <property type="match status" value="1"/>
</dbReference>
<proteinExistence type="predicted"/>
<dbReference type="PANTHER" id="PTHR48051:SF52">
    <property type="entry name" value="LEUCINE-RICH REPEAT PROTEIN 1"/>
    <property type="match status" value="1"/>
</dbReference>
<dbReference type="InterPro" id="IPR003591">
    <property type="entry name" value="Leu-rich_rpt_typical-subtyp"/>
</dbReference>
<evidence type="ECO:0000256" key="3">
    <source>
        <dbReference type="SAM" id="MobiDB-lite"/>
    </source>
</evidence>
<accession>A0A8H7Q822</accession>
<feature type="region of interest" description="Disordered" evidence="3">
    <location>
        <begin position="1"/>
        <end position="84"/>
    </location>
</feature>
<dbReference type="PANTHER" id="PTHR48051">
    <property type="match status" value="1"/>
</dbReference>
<dbReference type="InterPro" id="IPR032675">
    <property type="entry name" value="LRR_dom_sf"/>
</dbReference>
<dbReference type="Pfam" id="PF13855">
    <property type="entry name" value="LRR_8"/>
    <property type="match status" value="3"/>
</dbReference>